<organism evidence="1 2">
    <name type="scientific">Haemophilus sputorum</name>
    <dbReference type="NCBI Taxonomy" id="1078480"/>
    <lineage>
        <taxon>Bacteria</taxon>
        <taxon>Pseudomonadati</taxon>
        <taxon>Pseudomonadota</taxon>
        <taxon>Gammaproteobacteria</taxon>
        <taxon>Pasteurellales</taxon>
        <taxon>Pasteurellaceae</taxon>
        <taxon>Haemophilus</taxon>
    </lineage>
</organism>
<accession>A0A369YIH7</accession>
<dbReference type="RefSeq" id="WP_111402066.1">
    <property type="nucleotide sequence ID" value="NZ_QEPN01000002.1"/>
</dbReference>
<comment type="caution">
    <text evidence="1">The sequence shown here is derived from an EMBL/GenBank/DDBJ whole genome shotgun (WGS) entry which is preliminary data.</text>
</comment>
<dbReference type="InterPro" id="IPR010890">
    <property type="entry name" value="PriC"/>
</dbReference>
<dbReference type="EMBL" id="QEPN01000002">
    <property type="protein sequence ID" value="RDE73040.1"/>
    <property type="molecule type" value="Genomic_DNA"/>
</dbReference>
<name>A0A369YIH7_9PAST</name>
<dbReference type="AlphaFoldDB" id="A0A369YIH7"/>
<protein>
    <submittedName>
        <fullName evidence="1">Primosomal replication protein N</fullName>
    </submittedName>
</protein>
<dbReference type="Proteomes" id="UP000253872">
    <property type="component" value="Unassembled WGS sequence"/>
</dbReference>
<dbReference type="InterPro" id="IPR038338">
    <property type="entry name" value="PriC_sf"/>
</dbReference>
<gene>
    <name evidence="1" type="ORF">DPV93_02850</name>
</gene>
<evidence type="ECO:0000313" key="1">
    <source>
        <dbReference type="EMBL" id="RDE73040.1"/>
    </source>
</evidence>
<dbReference type="Gene3D" id="1.20.1270.340">
    <property type="match status" value="1"/>
</dbReference>
<proteinExistence type="predicted"/>
<reference evidence="1 2" key="1">
    <citation type="submission" date="2018-05" db="EMBL/GenBank/DDBJ databases">
        <title>Draft Genome Sequences for a Diverse set of 7 Haemophilus Species.</title>
        <authorList>
            <person name="Nichols M."/>
            <person name="Topaz N."/>
            <person name="Wang X."/>
            <person name="Wang X."/>
            <person name="Boxrud D."/>
        </authorList>
    </citation>
    <scope>NUCLEOTIDE SEQUENCE [LARGE SCALE GENOMIC DNA]</scope>
    <source>
        <strain evidence="1 2">C2002001239</strain>
    </source>
</reference>
<sequence>MPIHAQDFSSYLAFFTPFLNQEAVVFDDCFTKKTQLVLHFVYEMQETITQLTQQKDTEHAEVYAARLLRQFDALKRAVAHIKPEKQALFQSSYQFPKNIHSLPVSKRLNEYRKALRALHEKTSWLIEQNLKATDARVKQQFENSIQETEYRKQKCIAAIEKLEEELSFVK</sequence>
<evidence type="ECO:0000313" key="2">
    <source>
        <dbReference type="Proteomes" id="UP000253872"/>
    </source>
</evidence>
<dbReference type="Pfam" id="PF07445">
    <property type="entry name" value="PriC"/>
    <property type="match status" value="1"/>
</dbReference>